<comment type="domain">
    <text evidence="6">Has three domains with a flexible linker between the domains II and III and assumes an 'L' shape. Domain III is highly mobile and contacts RuvB.</text>
</comment>
<dbReference type="GO" id="GO:0016787">
    <property type="term" value="F:hydrolase activity"/>
    <property type="evidence" value="ECO:0007669"/>
    <property type="project" value="UniProtKB-KW"/>
</dbReference>
<dbReference type="Pfam" id="PF07499">
    <property type="entry name" value="RuvA_C"/>
    <property type="match status" value="1"/>
</dbReference>
<comment type="subcellular location">
    <subcellularLocation>
        <location evidence="6">Cytoplasm</location>
    </subcellularLocation>
</comment>
<dbReference type="GO" id="GO:0005524">
    <property type="term" value="F:ATP binding"/>
    <property type="evidence" value="ECO:0007669"/>
    <property type="project" value="InterPro"/>
</dbReference>
<dbReference type="SUPFAM" id="SSF47781">
    <property type="entry name" value="RuvA domain 2-like"/>
    <property type="match status" value="1"/>
</dbReference>
<dbReference type="Pfam" id="PF01330">
    <property type="entry name" value="RuvA_N"/>
    <property type="match status" value="1"/>
</dbReference>
<dbReference type="GO" id="GO:0009378">
    <property type="term" value="F:four-way junction helicase activity"/>
    <property type="evidence" value="ECO:0007669"/>
    <property type="project" value="InterPro"/>
</dbReference>
<evidence type="ECO:0000256" key="4">
    <source>
        <dbReference type="ARBA" id="ARBA00023172"/>
    </source>
</evidence>
<keyword evidence="5 6" id="KW-0234">DNA repair</keyword>
<name>A0A2N9JG75_9ACTN</name>
<evidence type="ECO:0000259" key="7">
    <source>
        <dbReference type="SMART" id="SM00278"/>
    </source>
</evidence>
<dbReference type="Gene3D" id="1.10.150.20">
    <property type="entry name" value="5' to 3' exonuclease, C-terminal subdomain"/>
    <property type="match status" value="1"/>
</dbReference>
<dbReference type="HAMAP" id="MF_00031">
    <property type="entry name" value="DNA_HJ_migration_RuvA"/>
    <property type="match status" value="1"/>
</dbReference>
<dbReference type="NCBIfam" id="TIGR00084">
    <property type="entry name" value="ruvA"/>
    <property type="match status" value="1"/>
</dbReference>
<organism evidence="8 9">
    <name type="scientific">Micropruina glycogenica</name>
    <dbReference type="NCBI Taxonomy" id="75385"/>
    <lineage>
        <taxon>Bacteria</taxon>
        <taxon>Bacillati</taxon>
        <taxon>Actinomycetota</taxon>
        <taxon>Actinomycetes</taxon>
        <taxon>Propionibacteriales</taxon>
        <taxon>Nocardioidaceae</taxon>
        <taxon>Micropruina</taxon>
    </lineage>
</organism>
<evidence type="ECO:0000313" key="9">
    <source>
        <dbReference type="Proteomes" id="UP000238164"/>
    </source>
</evidence>
<dbReference type="SMART" id="SM00278">
    <property type="entry name" value="HhH1"/>
    <property type="match status" value="2"/>
</dbReference>
<comment type="similarity">
    <text evidence="6">Belongs to the RuvA family.</text>
</comment>
<keyword evidence="8" id="KW-0378">Hydrolase</keyword>
<dbReference type="GO" id="GO:0005737">
    <property type="term" value="C:cytoplasm"/>
    <property type="evidence" value="ECO:0007669"/>
    <property type="project" value="UniProtKB-SubCell"/>
</dbReference>
<evidence type="ECO:0000256" key="5">
    <source>
        <dbReference type="ARBA" id="ARBA00023204"/>
    </source>
</evidence>
<dbReference type="OrthoDB" id="5293449at2"/>
<evidence type="ECO:0000256" key="1">
    <source>
        <dbReference type="ARBA" id="ARBA00022490"/>
    </source>
</evidence>
<dbReference type="GO" id="GO:0006281">
    <property type="term" value="P:DNA repair"/>
    <property type="evidence" value="ECO:0007669"/>
    <property type="project" value="UniProtKB-UniRule"/>
</dbReference>
<dbReference type="GO" id="GO:0009379">
    <property type="term" value="C:Holliday junction helicase complex"/>
    <property type="evidence" value="ECO:0007669"/>
    <property type="project" value="InterPro"/>
</dbReference>
<accession>A0A2N9JG75</accession>
<dbReference type="SUPFAM" id="SSF50249">
    <property type="entry name" value="Nucleic acid-binding proteins"/>
    <property type="match status" value="1"/>
</dbReference>
<keyword evidence="2 6" id="KW-0227">DNA damage</keyword>
<reference evidence="8 9" key="1">
    <citation type="submission" date="2018-02" db="EMBL/GenBank/DDBJ databases">
        <authorList>
            <person name="Cohen D.B."/>
            <person name="Kent A.D."/>
        </authorList>
    </citation>
    <scope>NUCLEOTIDE SEQUENCE [LARGE SCALE GENOMIC DNA]</scope>
    <source>
        <strain evidence="8">1</strain>
    </source>
</reference>
<comment type="subunit">
    <text evidence="6">Homotetramer. Forms an RuvA(8)-RuvB(12)-Holliday junction (HJ) complex. HJ DNA is sandwiched between 2 RuvA tetramers; dsDNA enters through RuvA and exits via RuvB. An RuvB hexamer assembles on each DNA strand where it exits the tetramer. Each RuvB hexamer is contacted by two RuvA subunits (via domain III) on 2 adjacent RuvB subunits; this complex drives branch migration. In the full resolvosome a probable DNA-RuvA(4)-RuvB(12)-RuvC(2) complex forms which resolves the HJ.</text>
</comment>
<dbReference type="EMBL" id="LT985188">
    <property type="protein sequence ID" value="SPD86518.1"/>
    <property type="molecule type" value="Genomic_DNA"/>
</dbReference>
<dbReference type="AlphaFoldDB" id="A0A2N9JG75"/>
<gene>
    <name evidence="6 8" type="primary">ruvA</name>
    <name evidence="8" type="ORF">MPLG2_1482</name>
</gene>
<comment type="function">
    <text evidence="6">The RuvA-RuvB-RuvC complex processes Holliday junction (HJ) DNA during genetic recombination and DNA repair, while the RuvA-RuvB complex plays an important role in the rescue of blocked DNA replication forks via replication fork reversal (RFR). RuvA specifically binds to HJ cruciform DNA, conferring on it an open structure. The RuvB hexamer acts as an ATP-dependent pump, pulling dsDNA into and through the RuvAB complex. HJ branch migration allows RuvC to scan DNA until it finds its consensus sequence, where it cleaves and resolves the cruciform DNA.</text>
</comment>
<protein>
    <recommendedName>
        <fullName evidence="6">Holliday junction branch migration complex subunit RuvA</fullName>
    </recommendedName>
</protein>
<dbReference type="InterPro" id="IPR000085">
    <property type="entry name" value="RuvA"/>
</dbReference>
<evidence type="ECO:0000256" key="3">
    <source>
        <dbReference type="ARBA" id="ARBA00023125"/>
    </source>
</evidence>
<dbReference type="GO" id="GO:0006310">
    <property type="term" value="P:DNA recombination"/>
    <property type="evidence" value="ECO:0007669"/>
    <property type="project" value="UniProtKB-UniRule"/>
</dbReference>
<dbReference type="RefSeq" id="WP_105185471.1">
    <property type="nucleotide sequence ID" value="NZ_BAAAGO010000033.1"/>
</dbReference>
<keyword evidence="4 6" id="KW-0233">DNA recombination</keyword>
<dbReference type="Gene3D" id="2.40.50.140">
    <property type="entry name" value="Nucleic acid-binding proteins"/>
    <property type="match status" value="1"/>
</dbReference>
<dbReference type="GO" id="GO:0048476">
    <property type="term" value="C:Holliday junction resolvase complex"/>
    <property type="evidence" value="ECO:0007669"/>
    <property type="project" value="UniProtKB-UniRule"/>
</dbReference>
<dbReference type="InterPro" id="IPR010994">
    <property type="entry name" value="RuvA_2-like"/>
</dbReference>
<dbReference type="InterPro" id="IPR012340">
    <property type="entry name" value="NA-bd_OB-fold"/>
</dbReference>
<dbReference type="InterPro" id="IPR036267">
    <property type="entry name" value="RuvA_C_sf"/>
</dbReference>
<sequence length="199" mass="20356">MIAQLTGTVIAAGATHVVLDVNGFGVKALCTPATAAAVRLGQPATLATSLVVREDSLTLYGFTEADERDCFELVQSASGIGPKIAQAVVSVLSPDALRAAIAAENIAALTKVPGIGVKGAQRLVIELKDKINALAATSGLPATTEAPDWREQVKGGLEGLGWSARDADRACDNVAGMVETDPATPVAVLMRAALRSLAK</sequence>
<keyword evidence="8" id="KW-0547">Nucleotide-binding</keyword>
<dbReference type="KEGG" id="mgg:MPLG2_1482"/>
<dbReference type="Proteomes" id="UP000238164">
    <property type="component" value="Chromosome 1"/>
</dbReference>
<evidence type="ECO:0000256" key="2">
    <source>
        <dbReference type="ARBA" id="ARBA00022763"/>
    </source>
</evidence>
<dbReference type="InterPro" id="IPR003583">
    <property type="entry name" value="Hlx-hairpin-Hlx_DNA-bd_motif"/>
</dbReference>
<dbReference type="InterPro" id="IPR011114">
    <property type="entry name" value="RuvA_C"/>
</dbReference>
<dbReference type="GO" id="GO:0000400">
    <property type="term" value="F:four-way junction DNA binding"/>
    <property type="evidence" value="ECO:0007669"/>
    <property type="project" value="UniProtKB-UniRule"/>
</dbReference>
<dbReference type="SUPFAM" id="SSF46929">
    <property type="entry name" value="DNA helicase RuvA subunit, C-terminal domain"/>
    <property type="match status" value="1"/>
</dbReference>
<keyword evidence="1 6" id="KW-0963">Cytoplasm</keyword>
<feature type="domain" description="Helix-hairpin-helix DNA-binding motif class 1" evidence="7">
    <location>
        <begin position="107"/>
        <end position="126"/>
    </location>
</feature>
<keyword evidence="8" id="KW-0347">Helicase</keyword>
<dbReference type="Gene3D" id="1.10.8.10">
    <property type="entry name" value="DNA helicase RuvA subunit, C-terminal domain"/>
    <property type="match status" value="1"/>
</dbReference>
<feature type="domain" description="Helix-hairpin-helix DNA-binding motif class 1" evidence="7">
    <location>
        <begin position="72"/>
        <end position="91"/>
    </location>
</feature>
<keyword evidence="9" id="KW-1185">Reference proteome</keyword>
<proteinExistence type="inferred from homology"/>
<dbReference type="Pfam" id="PF14520">
    <property type="entry name" value="HHH_5"/>
    <property type="match status" value="1"/>
</dbReference>
<keyword evidence="3 6" id="KW-0238">DNA-binding</keyword>
<comment type="caution">
    <text evidence="6">Lacks conserved residue(s) required for the propagation of feature annotation.</text>
</comment>
<feature type="region of interest" description="Domain III" evidence="6">
    <location>
        <begin position="144"/>
        <end position="199"/>
    </location>
</feature>
<dbReference type="InterPro" id="IPR013849">
    <property type="entry name" value="DNA_helicase_Holl-junc_RuvA_I"/>
</dbReference>
<evidence type="ECO:0000313" key="8">
    <source>
        <dbReference type="EMBL" id="SPD86518.1"/>
    </source>
</evidence>
<evidence type="ECO:0000256" key="6">
    <source>
        <dbReference type="HAMAP-Rule" id="MF_00031"/>
    </source>
</evidence>
<keyword evidence="8" id="KW-0067">ATP-binding</keyword>